<gene>
    <name evidence="1" type="ORF">C1707_09940</name>
    <name evidence="2" type="ORF">CFHF_21415</name>
</gene>
<name>A0A2N5CMX4_9CAUL</name>
<proteinExistence type="predicted"/>
<dbReference type="EMBL" id="CP026100">
    <property type="protein sequence ID" value="AYV46558.1"/>
    <property type="molecule type" value="Genomic_DNA"/>
</dbReference>
<dbReference type="OrthoDB" id="1550253at2"/>
<dbReference type="KEGG" id="cfh:C1707_09940"/>
<protein>
    <submittedName>
        <fullName evidence="2">Uncharacterized protein</fullName>
    </submittedName>
</protein>
<dbReference type="Proteomes" id="UP000234483">
    <property type="component" value="Unassembled WGS sequence"/>
</dbReference>
<evidence type="ECO:0000313" key="3">
    <source>
        <dbReference type="Proteomes" id="UP000234483"/>
    </source>
</evidence>
<evidence type="ECO:0000313" key="4">
    <source>
        <dbReference type="Proteomes" id="UP000281192"/>
    </source>
</evidence>
<dbReference type="RefSeq" id="WP_101714963.1">
    <property type="nucleotide sequence ID" value="NZ_CP026100.1"/>
</dbReference>
<evidence type="ECO:0000313" key="2">
    <source>
        <dbReference type="EMBL" id="PLR07794.1"/>
    </source>
</evidence>
<dbReference type="AlphaFoldDB" id="A0A2N5CMX4"/>
<accession>A0A2N5CMX4</accession>
<evidence type="ECO:0000313" key="1">
    <source>
        <dbReference type="EMBL" id="AYV46558.1"/>
    </source>
</evidence>
<sequence>MANQNLHLPQDALKVPDGQNLAAVKLWCEYGIWGLLFYDDQSPWRALIECLHVCFDKARRGEAIFDGVDRGSGSAHEVVRYSVPMNWTLRHLIFRDRDILRIADSESVDENAMWTAWQAALDRSGIKYDYKYLRNAFKNFGDFARAVELLRSAEIESHTEKRWTSKHLLPLGPSMIFPDVDEKGHADRKYMRRTGELMYLMLNRSSQRQRLEALIRSRLLPADSAWNRLAARLAGPDQSYSSEMPIGYLPLGAHEVYNRLAADWVSLLNLDSIPTESILDPLQRVSGLLQSLYIVERARETIDDGVPIPPFFLDLVGAPGNNPIRKLSANQHKRHRTMITEAMNSYLDRFAASEDWQAVLENTAGRTLATHLLTERFRWPAPPTPDPDRLPSAEQQLADLRSATQAGKSHSIGPMFGSHTRQIGMLRSARGAGTWYAPTDNFLEALVLTNVRSPMEFGDFLQLLLKRYNLVIGPEEVREAFRVNRVSLPAPQADLQENERRLEERLRVLGFLDRKSDDCAFVINPFYRATTALVGDQILVPA</sequence>
<dbReference type="Proteomes" id="UP000281192">
    <property type="component" value="Chromosome"/>
</dbReference>
<organism evidence="2 3">
    <name type="scientific">Caulobacter flavus</name>
    <dbReference type="NCBI Taxonomy" id="1679497"/>
    <lineage>
        <taxon>Bacteria</taxon>
        <taxon>Pseudomonadati</taxon>
        <taxon>Pseudomonadota</taxon>
        <taxon>Alphaproteobacteria</taxon>
        <taxon>Caulobacterales</taxon>
        <taxon>Caulobacteraceae</taxon>
        <taxon>Caulobacter</taxon>
    </lineage>
</organism>
<dbReference type="EMBL" id="PJRQ01000044">
    <property type="protein sequence ID" value="PLR07794.1"/>
    <property type="molecule type" value="Genomic_DNA"/>
</dbReference>
<reference evidence="1 4" key="2">
    <citation type="submission" date="2018-01" db="EMBL/GenBank/DDBJ databases">
        <title>Complete genome sequence of Caulobacter flavus RHGG3.</title>
        <authorList>
            <person name="Yang E."/>
        </authorList>
    </citation>
    <scope>NUCLEOTIDE SEQUENCE [LARGE SCALE GENOMIC DNA]</scope>
    <source>
        <strain evidence="1 4">RHGG3</strain>
    </source>
</reference>
<keyword evidence="4" id="KW-1185">Reference proteome</keyword>
<reference evidence="2 3" key="1">
    <citation type="submission" date="2017-12" db="EMBL/GenBank/DDBJ databases">
        <title>The genome sequence of Caulobacter flavus CGMCC1 15093.</title>
        <authorList>
            <person name="Gao J."/>
            <person name="Mao X."/>
            <person name="Sun J."/>
        </authorList>
    </citation>
    <scope>NUCLEOTIDE SEQUENCE [LARGE SCALE GENOMIC DNA]</scope>
    <source>
        <strain evidence="2 3">CGMCC1 15093</strain>
    </source>
</reference>